<comment type="caution">
    <text evidence="1">The sequence shown here is derived from an EMBL/GenBank/DDBJ whole genome shotgun (WGS) entry which is preliminary data.</text>
</comment>
<protein>
    <submittedName>
        <fullName evidence="1">Uncharacterized protein</fullName>
    </submittedName>
</protein>
<accession>A0A010S785</accession>
<dbReference type="PATRIC" id="fig|1042209.11.peg.692"/>
<dbReference type="Proteomes" id="UP000022611">
    <property type="component" value="Unassembled WGS sequence"/>
</dbReference>
<gene>
    <name evidence="1" type="ORF">HK44_020830</name>
</gene>
<name>A0A010S785_PSEFL</name>
<dbReference type="HOGENOM" id="CLU_2651692_0_0_6"/>
<reference evidence="1 2" key="1">
    <citation type="journal article" date="2011" name="J. Bacteriol.">
        <title>Draft genome sequence of the polycyclic aromatic hydrocarbon-degrading, genetically engineered bioluminescent bioreporter Pseudomonas fluorescens HK44.</title>
        <authorList>
            <person name="Chauhan A."/>
            <person name="Layton A.C."/>
            <person name="Williams D.E."/>
            <person name="Smartt A.E."/>
            <person name="Ripp S."/>
            <person name="Karpinets T.V."/>
            <person name="Brown S.D."/>
            <person name="Sayler G.S."/>
        </authorList>
    </citation>
    <scope>NUCLEOTIDE SEQUENCE [LARGE SCALE GENOMIC DNA]</scope>
    <source>
        <strain evidence="1 2">HK44</strain>
    </source>
</reference>
<evidence type="ECO:0000313" key="2">
    <source>
        <dbReference type="Proteomes" id="UP000022611"/>
    </source>
</evidence>
<dbReference type="AlphaFoldDB" id="A0A010S785"/>
<sequence length="76" mass="8970">MIVPRHDLDDQKVKQPLEFSHSLGRLLPYYRIYQDRDSNPFLHPFRPPQARKYGAFVLFSWRPAVYGGPEFALILP</sequence>
<dbReference type="EMBL" id="AFOY02000004">
    <property type="protein sequence ID" value="EXF96299.1"/>
    <property type="molecule type" value="Genomic_DNA"/>
</dbReference>
<proteinExistence type="predicted"/>
<organism evidence="1 2">
    <name type="scientific">Pseudomonas fluorescens HK44</name>
    <dbReference type="NCBI Taxonomy" id="1042209"/>
    <lineage>
        <taxon>Bacteria</taxon>
        <taxon>Pseudomonadati</taxon>
        <taxon>Pseudomonadota</taxon>
        <taxon>Gammaproteobacteria</taxon>
        <taxon>Pseudomonadales</taxon>
        <taxon>Pseudomonadaceae</taxon>
        <taxon>Pseudomonas</taxon>
    </lineage>
</organism>
<evidence type="ECO:0000313" key="1">
    <source>
        <dbReference type="EMBL" id="EXF96299.1"/>
    </source>
</evidence>